<keyword evidence="5" id="KW-0808">Transferase</keyword>
<evidence type="ECO:0000256" key="3">
    <source>
        <dbReference type="ARBA" id="ARBA00022898"/>
    </source>
</evidence>
<dbReference type="SUPFAM" id="SSF53383">
    <property type="entry name" value="PLP-dependent transferases"/>
    <property type="match status" value="1"/>
</dbReference>
<keyword evidence="5" id="KW-0032">Aminotransferase</keyword>
<evidence type="ECO:0000256" key="4">
    <source>
        <dbReference type="RuleBase" id="RU003560"/>
    </source>
</evidence>
<dbReference type="RefSeq" id="WP_272208918.1">
    <property type="nucleotide sequence ID" value="NZ_JAQOMV010000030.1"/>
</dbReference>
<evidence type="ECO:0000256" key="2">
    <source>
        <dbReference type="ARBA" id="ARBA00008954"/>
    </source>
</evidence>
<protein>
    <submittedName>
        <fullName evidence="5">Aspartate aminotransferase family protein</fullName>
    </submittedName>
</protein>
<comment type="cofactor">
    <cofactor evidence="1">
        <name>pyridoxal 5'-phosphate</name>
        <dbReference type="ChEBI" id="CHEBI:597326"/>
    </cofactor>
</comment>
<dbReference type="AlphaFoldDB" id="A0AAJ1MB65"/>
<dbReference type="GO" id="GO:0030170">
    <property type="term" value="F:pyridoxal phosphate binding"/>
    <property type="evidence" value="ECO:0007669"/>
    <property type="project" value="InterPro"/>
</dbReference>
<dbReference type="PANTHER" id="PTHR11986">
    <property type="entry name" value="AMINOTRANSFERASE CLASS III"/>
    <property type="match status" value="1"/>
</dbReference>
<dbReference type="NCBIfam" id="NF006368">
    <property type="entry name" value="PRK08593.1"/>
    <property type="match status" value="1"/>
</dbReference>
<keyword evidence="3 4" id="KW-0663">Pyridoxal phosphate</keyword>
<dbReference type="PIRSF" id="PIRSF000521">
    <property type="entry name" value="Transaminase_4ab_Lys_Orn"/>
    <property type="match status" value="1"/>
</dbReference>
<dbReference type="GO" id="GO:0008483">
    <property type="term" value="F:transaminase activity"/>
    <property type="evidence" value="ECO:0007669"/>
    <property type="project" value="UniProtKB-KW"/>
</dbReference>
<sequence length="450" mass="49402">MVWENTQGDQLVAKNRHNIAKTQLVPYFNLVVKSARGSIVTDVEGKRYIDLLATDSAMNVGHNHPRVITAMKRQIDEFISYDTGYFTNPTTIRLGERLAKLAPNPGHNKVAFGTSGSDATEAMIKFARAYTHRQYIVSFEGAYHGTTYGALSMSACNVDMARGIGPMLPGIIHVPFPNTYHCRPGETEHETAQRAFADFKRPFAEFLPPEETAAVILEPIQGDAGIIVPPREYMEAVDRFCHRHGILIGVDEVNQGLGRTGKLWSYQHFGLHPDLIATAKSLASGLPLSAVIGSATIMDAPGTSAYCFTGGGNPVNAAAALATLDVLHDEHLIEKSAVDGEYAKEKFIQLAQKHPCIGDVRMLGLNGGIEIVKNRQTKERDSLTAAKIIYHAFQKGLIMAKLGGNVLRFQPPLTISRNLIDEALLILDQVIKDVEENQVELPDELRHDGW</sequence>
<dbReference type="Pfam" id="PF00202">
    <property type="entry name" value="Aminotran_3"/>
    <property type="match status" value="1"/>
</dbReference>
<comment type="similarity">
    <text evidence="2 4">Belongs to the class-III pyridoxal-phosphate-dependent aminotransferase family.</text>
</comment>
<gene>
    <name evidence="5" type="ORF">PO250_05535</name>
</gene>
<proteinExistence type="inferred from homology"/>
<dbReference type="EMBL" id="JAQONE010000022">
    <property type="protein sequence ID" value="MDC2829769.1"/>
    <property type="molecule type" value="Genomic_DNA"/>
</dbReference>
<dbReference type="Gene3D" id="3.40.640.10">
    <property type="entry name" value="Type I PLP-dependent aspartate aminotransferase-like (Major domain)"/>
    <property type="match status" value="1"/>
</dbReference>
<dbReference type="InterPro" id="IPR015421">
    <property type="entry name" value="PyrdxlP-dep_Trfase_major"/>
</dbReference>
<evidence type="ECO:0000313" key="6">
    <source>
        <dbReference type="Proteomes" id="UP001220670"/>
    </source>
</evidence>
<dbReference type="InterPro" id="IPR015424">
    <property type="entry name" value="PyrdxlP-dep_Trfase"/>
</dbReference>
<dbReference type="InterPro" id="IPR050103">
    <property type="entry name" value="Class-III_PLP-dep_AT"/>
</dbReference>
<dbReference type="Gene3D" id="3.90.1150.10">
    <property type="entry name" value="Aspartate Aminotransferase, domain 1"/>
    <property type="match status" value="1"/>
</dbReference>
<evidence type="ECO:0000313" key="5">
    <source>
        <dbReference type="EMBL" id="MDC2829769.1"/>
    </source>
</evidence>
<dbReference type="InterPro" id="IPR015422">
    <property type="entry name" value="PyrdxlP-dep_Trfase_small"/>
</dbReference>
<organism evidence="5 6">
    <name type="scientific">Limosilactobacillus mucosae</name>
    <name type="common">Lactobacillus mucosae</name>
    <dbReference type="NCBI Taxonomy" id="97478"/>
    <lineage>
        <taxon>Bacteria</taxon>
        <taxon>Bacillati</taxon>
        <taxon>Bacillota</taxon>
        <taxon>Bacilli</taxon>
        <taxon>Lactobacillales</taxon>
        <taxon>Lactobacillaceae</taxon>
        <taxon>Limosilactobacillus</taxon>
    </lineage>
</organism>
<dbReference type="Proteomes" id="UP001220670">
    <property type="component" value="Unassembled WGS sequence"/>
</dbReference>
<evidence type="ECO:0000256" key="1">
    <source>
        <dbReference type="ARBA" id="ARBA00001933"/>
    </source>
</evidence>
<dbReference type="PANTHER" id="PTHR11986:SF58">
    <property type="entry name" value="LEUCINE_METHIONINE RACEMASE"/>
    <property type="match status" value="1"/>
</dbReference>
<dbReference type="InterPro" id="IPR005814">
    <property type="entry name" value="Aminotrans_3"/>
</dbReference>
<comment type="caution">
    <text evidence="5">The sequence shown here is derived from an EMBL/GenBank/DDBJ whole genome shotgun (WGS) entry which is preliminary data.</text>
</comment>
<reference evidence="5" key="1">
    <citation type="submission" date="2023-01" db="EMBL/GenBank/DDBJ databases">
        <title>Genome analysis of 13 Lactobacillus isolated from gut of wild boar.</title>
        <authorList>
            <person name="Papp P."/>
            <person name="Libisch B."/>
            <person name="Nagy T."/>
            <person name="Olasz F."/>
        </authorList>
    </citation>
    <scope>NUCLEOTIDE SEQUENCE</scope>
    <source>
        <strain evidence="5">F146</strain>
    </source>
</reference>
<accession>A0AAJ1MB65</accession>
<dbReference type="CDD" id="cd00610">
    <property type="entry name" value="OAT_like"/>
    <property type="match status" value="1"/>
</dbReference>
<name>A0AAJ1MB65_LIMMU</name>
<dbReference type="FunFam" id="3.40.640.10:FF:000004">
    <property type="entry name" value="Acetylornithine aminotransferase"/>
    <property type="match status" value="1"/>
</dbReference>
<dbReference type="GO" id="GO:0042802">
    <property type="term" value="F:identical protein binding"/>
    <property type="evidence" value="ECO:0007669"/>
    <property type="project" value="TreeGrafter"/>
</dbReference>